<name>A0A934RVY8_9BACT</name>
<sequence length="543" mass="61856">MPPFTSAIASTLTFALLCSASVQANEVSKERGLYYSKKKYEPTPLPSFEEAKPKLPHPILDGDPGWIDMYWKCWDIAYQGLKSPEPNSGFVSNWLDEAFSPNVFQWDTIFMMLFARYGHHEFPAIQSLDNFYANQLPSGYICREIRERDGTFIHFDYDGGLFSQYGWKNSINPPLFAWAEVESYRLTGDKTRFASVLPVLEKYAEWLNRDGDPDDLDWQNNGRISKTAAHKLYWNTPLGSGMDNSPRPAQKGSGWVEMSSQMVIMYNHLAIIADELDETEKAGFFREQASQISDRINHWCWNEEDGFYYDVLADGTQFPKKTMGGFWPLLANIASPEQADRLVAHLKDPDEFWRPMIFPSLAADEEEYHPLGNYWRGGVWAPTNVMVVKGLQQYGYESFAAEATEKYLAGLYRVFQDKGTVFENYAPDSFQPGAGGHGSLPDFVGWTGCGPIQLLFENVMGLRPEGINHRLTWKIRRTDRHGVTQLRIGDATLDLLCEARDSIDSPARIILKSDHPFTIELKGPVETKRVELSPSKRIELTIR</sequence>
<organism evidence="3 4">
    <name type="scientific">Pelagicoccus mobilis</name>
    <dbReference type="NCBI Taxonomy" id="415221"/>
    <lineage>
        <taxon>Bacteria</taxon>
        <taxon>Pseudomonadati</taxon>
        <taxon>Verrucomicrobiota</taxon>
        <taxon>Opitutia</taxon>
        <taxon>Puniceicoccales</taxon>
        <taxon>Pelagicoccaceae</taxon>
        <taxon>Pelagicoccus</taxon>
    </lineage>
</organism>
<dbReference type="AlphaFoldDB" id="A0A934RVY8"/>
<dbReference type="GO" id="GO:0005993">
    <property type="term" value="P:trehalose catabolic process"/>
    <property type="evidence" value="ECO:0007669"/>
    <property type="project" value="TreeGrafter"/>
</dbReference>
<evidence type="ECO:0000256" key="1">
    <source>
        <dbReference type="SAM" id="SignalP"/>
    </source>
</evidence>
<dbReference type="GO" id="GO:0004555">
    <property type="term" value="F:alpha,alpha-trehalase activity"/>
    <property type="evidence" value="ECO:0007669"/>
    <property type="project" value="InterPro"/>
</dbReference>
<proteinExistence type="predicted"/>
<protein>
    <recommendedName>
        <fullName evidence="2">Mannosylglycerate hydrolase MGH1-like glycoside hydrolase domain-containing protein</fullName>
    </recommendedName>
</protein>
<dbReference type="Pfam" id="PF22422">
    <property type="entry name" value="MGH1-like_GH"/>
    <property type="match status" value="1"/>
</dbReference>
<accession>A0A934RVY8</accession>
<dbReference type="Proteomes" id="UP000617628">
    <property type="component" value="Unassembled WGS sequence"/>
</dbReference>
<reference evidence="3" key="1">
    <citation type="submission" date="2021-01" db="EMBL/GenBank/DDBJ databases">
        <title>Modified the classification status of verrucomicrobia.</title>
        <authorList>
            <person name="Feng X."/>
        </authorList>
    </citation>
    <scope>NUCLEOTIDE SEQUENCE</scope>
    <source>
        <strain evidence="3">KCTC 13126</strain>
    </source>
</reference>
<dbReference type="Gene3D" id="1.50.10.10">
    <property type="match status" value="1"/>
</dbReference>
<keyword evidence="4" id="KW-1185">Reference proteome</keyword>
<dbReference type="InterPro" id="IPR008928">
    <property type="entry name" value="6-hairpin_glycosidase_sf"/>
</dbReference>
<keyword evidence="1" id="KW-0732">Signal</keyword>
<dbReference type="RefSeq" id="WP_200354366.1">
    <property type="nucleotide sequence ID" value="NZ_JAENIL010000006.1"/>
</dbReference>
<comment type="caution">
    <text evidence="3">The sequence shown here is derived from an EMBL/GenBank/DDBJ whole genome shotgun (WGS) entry which is preliminary data.</text>
</comment>
<dbReference type="InterPro" id="IPR012341">
    <property type="entry name" value="6hp_glycosidase-like_sf"/>
</dbReference>
<dbReference type="InterPro" id="IPR001661">
    <property type="entry name" value="Glyco_hydro_37"/>
</dbReference>
<feature type="domain" description="Mannosylglycerate hydrolase MGH1-like glycoside hydrolase" evidence="2">
    <location>
        <begin position="101"/>
        <end position="429"/>
    </location>
</feature>
<dbReference type="PANTHER" id="PTHR23403:SF1">
    <property type="entry name" value="TREHALASE"/>
    <property type="match status" value="1"/>
</dbReference>
<dbReference type="SUPFAM" id="SSF48208">
    <property type="entry name" value="Six-hairpin glycosidases"/>
    <property type="match status" value="1"/>
</dbReference>
<evidence type="ECO:0000313" key="4">
    <source>
        <dbReference type="Proteomes" id="UP000617628"/>
    </source>
</evidence>
<evidence type="ECO:0000259" key="2">
    <source>
        <dbReference type="Pfam" id="PF22422"/>
    </source>
</evidence>
<gene>
    <name evidence="3" type="ORF">JIN87_04670</name>
</gene>
<dbReference type="EMBL" id="JAENIL010000006">
    <property type="protein sequence ID" value="MBK1876149.1"/>
    <property type="molecule type" value="Genomic_DNA"/>
</dbReference>
<feature type="signal peptide" evidence="1">
    <location>
        <begin position="1"/>
        <end position="24"/>
    </location>
</feature>
<dbReference type="InterPro" id="IPR054491">
    <property type="entry name" value="MGH1-like_GH"/>
</dbReference>
<feature type="chain" id="PRO_5037704356" description="Mannosylglycerate hydrolase MGH1-like glycoside hydrolase domain-containing protein" evidence="1">
    <location>
        <begin position="25"/>
        <end position="543"/>
    </location>
</feature>
<evidence type="ECO:0000313" key="3">
    <source>
        <dbReference type="EMBL" id="MBK1876149.1"/>
    </source>
</evidence>
<dbReference type="PANTHER" id="PTHR23403">
    <property type="entry name" value="TREHALASE"/>
    <property type="match status" value="1"/>
</dbReference>